<dbReference type="GO" id="GO:0003676">
    <property type="term" value="F:nucleic acid binding"/>
    <property type="evidence" value="ECO:0007669"/>
    <property type="project" value="InterPro"/>
</dbReference>
<protein>
    <recommendedName>
        <fullName evidence="3">CCHC-type domain-containing protein</fullName>
    </recommendedName>
</protein>
<feature type="compositionally biased region" description="Basic residues" evidence="2">
    <location>
        <begin position="564"/>
        <end position="579"/>
    </location>
</feature>
<dbReference type="Gene3D" id="4.10.60.10">
    <property type="entry name" value="Zinc finger, CCHC-type"/>
    <property type="match status" value="1"/>
</dbReference>
<keyword evidence="6" id="KW-1185">Reference proteome</keyword>
<sequence length="1104" mass="123246">MNEIIKMRRHTMIFDIVVFGCGESYAYGLPPSYGLEMGRCFEHLIAGGVRCVSTCMPSMASTRYDKLHMTDLPSNRTLMIKFLRSMIRAHLIVTQIEELEPLLRQKASFLDADPEERIKIVYQYPNLAQFKFALSKTDQVQAALTQAALPVSLAQEAQTADEHLMDYMAELNEVAEDEATREGAPQPIEFTESDLKSIVPVFKDDVDSDEEEARLREHLQADFDDAADADWSSVHSEATENIPGLDEWEAIDDSRPDIVHNIFDREDNVESHTEVDYGAGNEENVEPVDEFADAIVIQDDAMDVDKNEAETKDDAGALDDVMVIEEPETGHPAVEVTTEESKAPEAEGAVAGGDPVPVVDVEKTEGNVIASETVAAEANTTTAEGSKLAGRPANVEKAASSSVKPKPEVKKKPLSHHTAKAPTGMIDDAAKLKLEQAKERLEDSVWLDPTDLNSRIPYKNINANGRLREISGKMSMFLRGHALADGYPSPEMDFTDLSMDWVELRNHLGVEPGKFFSLVKPKALSGVIRDMEAAEGIESEEMKNYLFAYYAAVSNSEVIEGRGKGKGKNRGKGKGRHPGGKAGVITQMKIEDLKYRDCVTAQKVTIPFRKCEKCDHNMLDGTAKCPSCYVSMEAWSDNRVATEVCRLESRAAEIHGVFALSQVSQVQPRKHRAGSEARQRNRAGRSNFGVMKDGAKKEVKKLKKTGFATIKERMENDPFFMYNCSIAQLTPPCCDFLHRLGSCISPDVGRSFEARREGKGTDVRTRLVFMPFENRDHAKPLDVSKEAMVCHSGRFFSLAQFAVYTSKLAPARGEPAPSLFGFSGSLLVLDDQPLKENYDDLVNFAIQNWTDNHGALDWNVHTDEPLAEASEVTFPAAMGPVKTEGLIDNPRRNFDPRITERYRPEATTWRMSSYDEPQEGCYRCGAQDHWQRDCPYRGMGAHYTRRVQRGEWGYARDESGGHRRSGWYADQWRYADSWRQWNYGYEDRRWGKGKNDPKGKTHDTSYVKGPAKGKGKGKGRSYSGGYAADRERERSPPPSGGASSSTGPPPPSYRPGRNTRIIDATTHETRTSHDVIRERVVEEADGTMYTEITLPDGTVERDYW</sequence>
<feature type="domain" description="CCHC-type" evidence="3">
    <location>
        <begin position="921"/>
        <end position="935"/>
    </location>
</feature>
<keyword evidence="1" id="KW-0479">Metal-binding</keyword>
<dbReference type="EMBL" id="CAMXCT030000913">
    <property type="protein sequence ID" value="CAL4772045.1"/>
    <property type="molecule type" value="Genomic_DNA"/>
</dbReference>
<organism evidence="4">
    <name type="scientific">Cladocopium goreaui</name>
    <dbReference type="NCBI Taxonomy" id="2562237"/>
    <lineage>
        <taxon>Eukaryota</taxon>
        <taxon>Sar</taxon>
        <taxon>Alveolata</taxon>
        <taxon>Dinophyceae</taxon>
        <taxon>Suessiales</taxon>
        <taxon>Symbiodiniaceae</taxon>
        <taxon>Cladocopium</taxon>
    </lineage>
</organism>
<comment type="caution">
    <text evidence="4">The sequence shown here is derived from an EMBL/GenBank/DDBJ whole genome shotgun (WGS) entry which is preliminary data.</text>
</comment>
<feature type="region of interest" description="Disordered" evidence="2">
    <location>
        <begin position="379"/>
        <end position="420"/>
    </location>
</feature>
<keyword evidence="1" id="KW-0863">Zinc-finger</keyword>
<dbReference type="EMBL" id="CAMXCT020000913">
    <property type="protein sequence ID" value="CAL1138108.1"/>
    <property type="molecule type" value="Genomic_DNA"/>
</dbReference>
<evidence type="ECO:0000313" key="6">
    <source>
        <dbReference type="Proteomes" id="UP001152797"/>
    </source>
</evidence>
<dbReference type="EMBL" id="CAMXCT010000913">
    <property type="protein sequence ID" value="CAI3984733.1"/>
    <property type="molecule type" value="Genomic_DNA"/>
</dbReference>
<feature type="compositionally biased region" description="Basic and acidic residues" evidence="2">
    <location>
        <begin position="989"/>
        <end position="1005"/>
    </location>
</feature>
<dbReference type="SMART" id="SM00343">
    <property type="entry name" value="ZnF_C2HC"/>
    <property type="match status" value="1"/>
</dbReference>
<dbReference type="PROSITE" id="PS50158">
    <property type="entry name" value="ZF_CCHC"/>
    <property type="match status" value="1"/>
</dbReference>
<reference evidence="4" key="1">
    <citation type="submission" date="2022-10" db="EMBL/GenBank/DDBJ databases">
        <authorList>
            <person name="Chen Y."/>
            <person name="Dougan E. K."/>
            <person name="Chan C."/>
            <person name="Rhodes N."/>
            <person name="Thang M."/>
        </authorList>
    </citation>
    <scope>NUCLEOTIDE SEQUENCE</scope>
</reference>
<dbReference type="GO" id="GO:0008270">
    <property type="term" value="F:zinc ion binding"/>
    <property type="evidence" value="ECO:0007669"/>
    <property type="project" value="UniProtKB-KW"/>
</dbReference>
<name>A0A9P1C4P9_9DINO</name>
<dbReference type="InterPro" id="IPR001878">
    <property type="entry name" value="Znf_CCHC"/>
</dbReference>
<gene>
    <name evidence="4" type="ORF">C1SCF055_LOCUS12252</name>
</gene>
<feature type="compositionally biased region" description="Low complexity" evidence="2">
    <location>
        <begin position="346"/>
        <end position="357"/>
    </location>
</feature>
<keyword evidence="1" id="KW-0862">Zinc</keyword>
<evidence type="ECO:0000256" key="1">
    <source>
        <dbReference type="PROSITE-ProRule" id="PRU00047"/>
    </source>
</evidence>
<evidence type="ECO:0000313" key="5">
    <source>
        <dbReference type="EMBL" id="CAL4772045.1"/>
    </source>
</evidence>
<dbReference type="AlphaFoldDB" id="A0A9P1C4P9"/>
<feature type="region of interest" description="Disordered" evidence="2">
    <location>
        <begin position="989"/>
        <end position="1058"/>
    </location>
</feature>
<evidence type="ECO:0000259" key="3">
    <source>
        <dbReference type="PROSITE" id="PS50158"/>
    </source>
</evidence>
<evidence type="ECO:0000256" key="2">
    <source>
        <dbReference type="SAM" id="MobiDB-lite"/>
    </source>
</evidence>
<evidence type="ECO:0000313" key="4">
    <source>
        <dbReference type="EMBL" id="CAI3984733.1"/>
    </source>
</evidence>
<feature type="region of interest" description="Disordered" evidence="2">
    <location>
        <begin position="668"/>
        <end position="688"/>
    </location>
</feature>
<reference evidence="5 6" key="2">
    <citation type="submission" date="2024-05" db="EMBL/GenBank/DDBJ databases">
        <authorList>
            <person name="Chen Y."/>
            <person name="Shah S."/>
            <person name="Dougan E. K."/>
            <person name="Thang M."/>
            <person name="Chan C."/>
        </authorList>
    </citation>
    <scope>NUCLEOTIDE SEQUENCE [LARGE SCALE GENOMIC DNA]</scope>
</reference>
<accession>A0A9P1C4P9</accession>
<feature type="region of interest" description="Disordered" evidence="2">
    <location>
        <begin position="334"/>
        <end position="357"/>
    </location>
</feature>
<proteinExistence type="predicted"/>
<feature type="region of interest" description="Disordered" evidence="2">
    <location>
        <begin position="561"/>
        <end position="582"/>
    </location>
</feature>
<dbReference type="Proteomes" id="UP001152797">
    <property type="component" value="Unassembled WGS sequence"/>
</dbReference>